<dbReference type="EMBL" id="CAACVG010004456">
    <property type="protein sequence ID" value="VEN38404.1"/>
    <property type="molecule type" value="Genomic_DNA"/>
</dbReference>
<proteinExistence type="predicted"/>
<dbReference type="AlphaFoldDB" id="A0A653BS31"/>
<accession>A0A653BS31</accession>
<gene>
    <name evidence="2" type="ORF">CALMAC_LOCUS3310</name>
</gene>
<evidence type="ECO:0000313" key="3">
    <source>
        <dbReference type="Proteomes" id="UP000410492"/>
    </source>
</evidence>
<name>A0A653BS31_CALMS</name>
<keyword evidence="3" id="KW-1185">Reference proteome</keyword>
<reference evidence="2 3" key="1">
    <citation type="submission" date="2019-01" db="EMBL/GenBank/DDBJ databases">
        <authorList>
            <person name="Sayadi A."/>
        </authorList>
    </citation>
    <scope>NUCLEOTIDE SEQUENCE [LARGE SCALE GENOMIC DNA]</scope>
</reference>
<dbReference type="Proteomes" id="UP000410492">
    <property type="component" value="Unassembled WGS sequence"/>
</dbReference>
<feature type="region of interest" description="Disordered" evidence="1">
    <location>
        <begin position="64"/>
        <end position="88"/>
    </location>
</feature>
<protein>
    <submittedName>
        <fullName evidence="2">Uncharacterized protein</fullName>
    </submittedName>
</protein>
<dbReference type="OrthoDB" id="6798648at2759"/>
<feature type="compositionally biased region" description="Polar residues" evidence="1">
    <location>
        <begin position="64"/>
        <end position="76"/>
    </location>
</feature>
<organism evidence="2 3">
    <name type="scientific">Callosobruchus maculatus</name>
    <name type="common">Southern cowpea weevil</name>
    <name type="synonym">Pulse bruchid</name>
    <dbReference type="NCBI Taxonomy" id="64391"/>
    <lineage>
        <taxon>Eukaryota</taxon>
        <taxon>Metazoa</taxon>
        <taxon>Ecdysozoa</taxon>
        <taxon>Arthropoda</taxon>
        <taxon>Hexapoda</taxon>
        <taxon>Insecta</taxon>
        <taxon>Pterygota</taxon>
        <taxon>Neoptera</taxon>
        <taxon>Endopterygota</taxon>
        <taxon>Coleoptera</taxon>
        <taxon>Polyphaga</taxon>
        <taxon>Cucujiformia</taxon>
        <taxon>Chrysomeloidea</taxon>
        <taxon>Chrysomelidae</taxon>
        <taxon>Bruchinae</taxon>
        <taxon>Bruchini</taxon>
        <taxon>Callosobruchus</taxon>
    </lineage>
</organism>
<feature type="compositionally biased region" description="Basic and acidic residues" evidence="1">
    <location>
        <begin position="78"/>
        <end position="88"/>
    </location>
</feature>
<evidence type="ECO:0000256" key="1">
    <source>
        <dbReference type="SAM" id="MobiDB-lite"/>
    </source>
</evidence>
<sequence>MIITQSPTDVSVSLCYCNSLVMERFNGDAPIIIEVEENGCSTNESLIDEEPELEVLQGSSFLSETLATTSDAQGNNEPKVHSSPKEGETTAAMNLLNQPNTSTSLKDYLVWPESPVRKGFSCK</sequence>
<evidence type="ECO:0000313" key="2">
    <source>
        <dbReference type="EMBL" id="VEN38404.1"/>
    </source>
</evidence>